<proteinExistence type="predicted"/>
<reference evidence="1 2" key="1">
    <citation type="submission" date="2019-03" db="EMBL/GenBank/DDBJ databases">
        <title>Single cell metagenomics reveals metabolic interactions within the superorganism composed of flagellate Streblomastix strix and complex community of Bacteroidetes bacteria on its surface.</title>
        <authorList>
            <person name="Treitli S.C."/>
            <person name="Kolisko M."/>
            <person name="Husnik F."/>
            <person name="Keeling P."/>
            <person name="Hampl V."/>
        </authorList>
    </citation>
    <scope>NUCLEOTIDE SEQUENCE [LARGE SCALE GENOMIC DNA]</scope>
    <source>
        <strain evidence="1">ST1C</strain>
    </source>
</reference>
<gene>
    <name evidence="1" type="ORF">EZS28_009488</name>
</gene>
<sequence>MNDNNEDKQVSIETKAKIEREKRFIDEFRRAANITNNRQSRTSSSYQFFFTLVSTQHLPFFLSHFGIHKERRLGISGEGINTQNESDGIKQEGNEKQFKMKLGYMKIKIEEMILDLGVKLKYRSKMERKMNSII</sequence>
<protein>
    <submittedName>
        <fullName evidence="1">Uncharacterized protein</fullName>
    </submittedName>
</protein>
<name>A0A5J4WJG1_9EUKA</name>
<evidence type="ECO:0000313" key="1">
    <source>
        <dbReference type="EMBL" id="KAA6394988.1"/>
    </source>
</evidence>
<organism evidence="1 2">
    <name type="scientific">Streblomastix strix</name>
    <dbReference type="NCBI Taxonomy" id="222440"/>
    <lineage>
        <taxon>Eukaryota</taxon>
        <taxon>Metamonada</taxon>
        <taxon>Preaxostyla</taxon>
        <taxon>Oxymonadida</taxon>
        <taxon>Streblomastigidae</taxon>
        <taxon>Streblomastix</taxon>
    </lineage>
</organism>
<dbReference type="EMBL" id="SNRW01001796">
    <property type="protein sequence ID" value="KAA6394988.1"/>
    <property type="molecule type" value="Genomic_DNA"/>
</dbReference>
<evidence type="ECO:0000313" key="2">
    <source>
        <dbReference type="Proteomes" id="UP000324800"/>
    </source>
</evidence>
<comment type="caution">
    <text evidence="1">The sequence shown here is derived from an EMBL/GenBank/DDBJ whole genome shotgun (WGS) entry which is preliminary data.</text>
</comment>
<dbReference type="AlphaFoldDB" id="A0A5J4WJG1"/>
<dbReference type="Proteomes" id="UP000324800">
    <property type="component" value="Unassembled WGS sequence"/>
</dbReference>
<accession>A0A5J4WJG1</accession>